<dbReference type="SMART" id="SM00332">
    <property type="entry name" value="PP2Cc"/>
    <property type="match status" value="1"/>
</dbReference>
<accession>A0ABR0K8L0</accession>
<evidence type="ECO:0000256" key="1">
    <source>
        <dbReference type="SAM" id="MobiDB-lite"/>
    </source>
</evidence>
<dbReference type="SUPFAM" id="SSF81606">
    <property type="entry name" value="PP2C-like"/>
    <property type="match status" value="1"/>
</dbReference>
<feature type="compositionally biased region" description="Polar residues" evidence="1">
    <location>
        <begin position="528"/>
        <end position="545"/>
    </location>
</feature>
<gene>
    <name evidence="3" type="ORF">LTR24_005602</name>
</gene>
<dbReference type="InterPro" id="IPR036188">
    <property type="entry name" value="FAD/NAD-bd_sf"/>
</dbReference>
<dbReference type="InterPro" id="IPR001932">
    <property type="entry name" value="PPM-type_phosphatase-like_dom"/>
</dbReference>
<keyword evidence="4" id="KW-1185">Reference proteome</keyword>
<dbReference type="SUPFAM" id="SSF51905">
    <property type="entry name" value="FAD/NAD(P)-binding domain"/>
    <property type="match status" value="1"/>
</dbReference>
<evidence type="ECO:0000259" key="2">
    <source>
        <dbReference type="PROSITE" id="PS51746"/>
    </source>
</evidence>
<dbReference type="PANTHER" id="PTHR12320:SF1">
    <property type="entry name" value="PROTEIN PHOSPHATASE PTC7 HOMOLOG"/>
    <property type="match status" value="1"/>
</dbReference>
<dbReference type="PROSITE" id="PS51746">
    <property type="entry name" value="PPM_2"/>
    <property type="match status" value="1"/>
</dbReference>
<feature type="compositionally biased region" description="Low complexity" evidence="1">
    <location>
        <begin position="515"/>
        <end position="527"/>
    </location>
</feature>
<proteinExistence type="predicted"/>
<name>A0ABR0K8L0_9EURO</name>
<dbReference type="InterPro" id="IPR039123">
    <property type="entry name" value="PPTC7"/>
</dbReference>
<dbReference type="Gene3D" id="3.50.50.60">
    <property type="entry name" value="FAD/NAD(P)-binding domain"/>
    <property type="match status" value="1"/>
</dbReference>
<evidence type="ECO:0000313" key="3">
    <source>
        <dbReference type="EMBL" id="KAK5092059.1"/>
    </source>
</evidence>
<dbReference type="SMART" id="SM00331">
    <property type="entry name" value="PP2C_SIG"/>
    <property type="match status" value="1"/>
</dbReference>
<dbReference type="EMBL" id="JAVRRG010000065">
    <property type="protein sequence ID" value="KAK5092059.1"/>
    <property type="molecule type" value="Genomic_DNA"/>
</dbReference>
<feature type="domain" description="PPM-type phosphatase" evidence="2">
    <location>
        <begin position="60"/>
        <end position="358"/>
    </location>
</feature>
<feature type="region of interest" description="Disordered" evidence="1">
    <location>
        <begin position="515"/>
        <end position="559"/>
    </location>
</feature>
<sequence>MPKREFHSSTRLGRKAASAIPHISLHIAAASSGKGRKYEPEKSTVDYLPTGENALGLQSPGSLYQKRRNRPDSGEDAYFIAPIGKETTTLAWAVCDGVGGWQDQGINPADFSHGMCSYMAEHALSWPTTEHLNPQTLMHIGYDNTLADDQIRAGGATACVAVADATGRMRTANLGDSGWIQLRLGTVHQYSTPQTHAFNTPFQLSKTPPEILTQASIFGGLPLNDSPDRADLADTQLQPGDVVVFATDGVWDNLSSQDILSIVSQQMRERGAWERRDDKGITMSDTISTLVQPRGKDQGQQKWNLQSAIASNIVAEAKTASMDRKRDGPFAKAVQREYPMDRWHGGKVDDITAIVLVAVDGHKAEEAPLKAKLSIYPGRVTDASTFVSDAVWPDTFCLTGTLRTFYSAQGVVRAWCEASSNSARPVGDSLRLRCDETREMALSDGSRWVEVVGDFQVETAEGLMGKCTLMMGVVPAPAPAGQGVDVGVGSSWKIWSMRTILDDIAGWPSVNTLSPGPAAAPAASTSGINGHTHSSTPPPNSTAQSTNTDGNTNTDPPSFPAIIIGGGQAGLSVAGRLQALDIPYILIDKYTQTGDNWATRYDSARLHTSRAYAHLPFDRTFPATEYQEYLTKDDLARGYRAWSTKYGVEPHIWAATELRSGTWDEVAQQWTLRLCRRAAANALEEDVVVRCRFVIMATGAGGQEPYMPSLPRRDAFTGLALHSAQYRSSRAWRGKTGIAIGTANTAHDIASDMDEAGLARTTMVQRSKTYVLPAEYWARVSSRTYNEVFPTDRADKLQRTGPGAAGRLMAKTTLDGMAREEPERFDALERAGFLIERYGDIFWHLFERGGGHYMDVGTSQKIAGGKIKVKAGVVPTHYTPTGLAFTDGTSLQADVIVWATGFELNLRDSIRALFGDGVAAQTDDFWSVDDEGEIRGAWRVQHPGLITHGTAQGQARFFSKYIALQVKAVLERRPFRPYLS</sequence>
<dbReference type="Gene3D" id="3.60.40.10">
    <property type="entry name" value="PPM-type phosphatase domain"/>
    <property type="match status" value="1"/>
</dbReference>
<organism evidence="3 4">
    <name type="scientific">Lithohypha guttulata</name>
    <dbReference type="NCBI Taxonomy" id="1690604"/>
    <lineage>
        <taxon>Eukaryota</taxon>
        <taxon>Fungi</taxon>
        <taxon>Dikarya</taxon>
        <taxon>Ascomycota</taxon>
        <taxon>Pezizomycotina</taxon>
        <taxon>Eurotiomycetes</taxon>
        <taxon>Chaetothyriomycetidae</taxon>
        <taxon>Chaetothyriales</taxon>
        <taxon>Trichomeriaceae</taxon>
        <taxon>Lithohypha</taxon>
    </lineage>
</organism>
<protein>
    <recommendedName>
        <fullName evidence="2">PPM-type phosphatase domain-containing protein</fullName>
    </recommendedName>
</protein>
<dbReference type="InterPro" id="IPR036457">
    <property type="entry name" value="PPM-type-like_dom_sf"/>
</dbReference>
<feature type="compositionally biased region" description="Low complexity" evidence="1">
    <location>
        <begin position="546"/>
        <end position="555"/>
    </location>
</feature>
<reference evidence="3 4" key="1">
    <citation type="submission" date="2023-08" db="EMBL/GenBank/DDBJ databases">
        <title>Black Yeasts Isolated from many extreme environments.</title>
        <authorList>
            <person name="Coleine C."/>
            <person name="Stajich J.E."/>
            <person name="Selbmann L."/>
        </authorList>
    </citation>
    <scope>NUCLEOTIDE SEQUENCE [LARGE SCALE GENOMIC DNA]</scope>
    <source>
        <strain evidence="3 4">CCFEE 5885</strain>
    </source>
</reference>
<dbReference type="Proteomes" id="UP001345013">
    <property type="component" value="Unassembled WGS sequence"/>
</dbReference>
<evidence type="ECO:0000313" key="4">
    <source>
        <dbReference type="Proteomes" id="UP001345013"/>
    </source>
</evidence>
<comment type="caution">
    <text evidence="3">The sequence shown here is derived from an EMBL/GenBank/DDBJ whole genome shotgun (WGS) entry which is preliminary data.</text>
</comment>
<dbReference type="PANTHER" id="PTHR12320">
    <property type="entry name" value="PROTEIN PHOSPHATASE 2C"/>
    <property type="match status" value="1"/>
</dbReference>